<feature type="compositionally biased region" description="Basic and acidic residues" evidence="3">
    <location>
        <begin position="523"/>
        <end position="537"/>
    </location>
</feature>
<evidence type="ECO:0000313" key="5">
    <source>
        <dbReference type="EMBL" id="GKU24966.1"/>
    </source>
</evidence>
<comment type="similarity">
    <text evidence="1">Belongs to the GerABKA family.</text>
</comment>
<dbReference type="InterPro" id="IPR004995">
    <property type="entry name" value="Spore_Ger"/>
</dbReference>
<evidence type="ECO:0000313" key="6">
    <source>
        <dbReference type="Proteomes" id="UP001057868"/>
    </source>
</evidence>
<gene>
    <name evidence="5" type="ORF">CFOLD11_17920</name>
</gene>
<keyword evidence="4" id="KW-1133">Transmembrane helix</keyword>
<feature type="transmembrane region" description="Helical" evidence="4">
    <location>
        <begin position="437"/>
        <end position="465"/>
    </location>
</feature>
<keyword evidence="4" id="KW-0812">Transmembrane</keyword>
<comment type="caution">
    <text evidence="5">The sequence shown here is derived from an EMBL/GenBank/DDBJ whole genome shotgun (WGS) entry which is preliminary data.</text>
</comment>
<reference evidence="5" key="1">
    <citation type="journal article" date="2023" name="Int. J. Syst. Evol. Microbiol.">
        <title>&lt;i&gt;Clostridium folliculivorans&lt;/i&gt; sp. nov., isolated from soil samples of an organic paddy in Japan.</title>
        <authorList>
            <person name="Tazawa J."/>
            <person name="Kobayashi H."/>
            <person name="Tanizawa Y."/>
            <person name="Uchino A."/>
            <person name="Tanaka F."/>
            <person name="Urashima Y."/>
            <person name="Miura S."/>
            <person name="Sakamoto M."/>
            <person name="Ohkuma M."/>
            <person name="Tohno M."/>
        </authorList>
    </citation>
    <scope>NUCLEOTIDE SEQUENCE</scope>
    <source>
        <strain evidence="5">D1-1</strain>
    </source>
</reference>
<evidence type="ECO:0000256" key="2">
    <source>
        <dbReference type="ARBA" id="ARBA00023136"/>
    </source>
</evidence>
<proteinExistence type="inferred from homology"/>
<dbReference type="GO" id="GO:0016020">
    <property type="term" value="C:membrane"/>
    <property type="evidence" value="ECO:0007669"/>
    <property type="project" value="InterPro"/>
</dbReference>
<keyword evidence="6" id="KW-1185">Reference proteome</keyword>
<evidence type="ECO:0000256" key="4">
    <source>
        <dbReference type="SAM" id="Phobius"/>
    </source>
</evidence>
<name>A0A9W5Y1H2_9CLOT</name>
<accession>A0A9W5Y1H2</accession>
<dbReference type="InterPro" id="IPR050768">
    <property type="entry name" value="UPF0353/GerABKA_families"/>
</dbReference>
<feature type="region of interest" description="Disordered" evidence="3">
    <location>
        <begin position="1"/>
        <end position="30"/>
    </location>
</feature>
<dbReference type="Proteomes" id="UP001057868">
    <property type="component" value="Unassembled WGS sequence"/>
</dbReference>
<dbReference type="PANTHER" id="PTHR22550">
    <property type="entry name" value="SPORE GERMINATION PROTEIN"/>
    <property type="match status" value="1"/>
</dbReference>
<dbReference type="PIRSF" id="PIRSF005690">
    <property type="entry name" value="GerBA"/>
    <property type="match status" value="1"/>
</dbReference>
<feature type="compositionally biased region" description="Polar residues" evidence="3">
    <location>
        <begin position="1"/>
        <end position="12"/>
    </location>
</feature>
<feature type="transmembrane region" description="Helical" evidence="4">
    <location>
        <begin position="317"/>
        <end position="336"/>
    </location>
</feature>
<sequence length="537" mass="59921">MSIFSKDNNNSKPRCDENKDKKVERQPLSKSLSDNLSTVRNLFSNCSDVVYREFVIDSIKLPSALIFINELVDTQLINETTIRSIMNMRPMNSLNTDSGNIVDTIKNRFLNTVNVSEIVDTHELEEGLLNGSAVLLVDKEDKALKIAIPGFRGRDVSEPTIEKVIRGPKEGFTENISVNTAMLRKKIKSSKLKFENSVVGRQTKTIIHITYLEDVVDEKVLKELKYRLSKIDVDAILESGYIEQLIQDTTKTIFPQILHTERPDRVAGAILEGRIALLIDGTPFALIVPTTMILFLQTSEDYSERYIIASFIRIVRFVFFIVSLLLPGLYVGIVSYHKEMVPTALLISIMESAKRVPFPVLVEALIMEATFEALREAGIRLPIPANQTVGIVGALVIGDAAVKAGMISSIMVIIVSITAVASFGIPSYDMGYSIRVLRFVIIFLGGLFGLYGILLGLLVIFIHLVSLRSFGVNYLSPIAPVNLNELKDSFIRFPRWAMIKRPGSANEKNRQRQISGLKPGPSRNDDEGLSKEDENQK</sequence>
<dbReference type="EMBL" id="BQXY01000002">
    <property type="protein sequence ID" value="GKU24966.1"/>
    <property type="molecule type" value="Genomic_DNA"/>
</dbReference>
<feature type="compositionally biased region" description="Basic and acidic residues" evidence="3">
    <location>
        <begin position="13"/>
        <end position="27"/>
    </location>
</feature>
<organism evidence="5 6">
    <name type="scientific">Clostridium folliculivorans</name>
    <dbReference type="NCBI Taxonomy" id="2886038"/>
    <lineage>
        <taxon>Bacteria</taxon>
        <taxon>Bacillati</taxon>
        <taxon>Bacillota</taxon>
        <taxon>Clostridia</taxon>
        <taxon>Eubacteriales</taxon>
        <taxon>Clostridiaceae</taxon>
        <taxon>Clostridium</taxon>
    </lineage>
</organism>
<dbReference type="PANTHER" id="PTHR22550:SF5">
    <property type="entry name" value="LEUCINE ZIPPER PROTEIN 4"/>
    <property type="match status" value="1"/>
</dbReference>
<dbReference type="GO" id="GO:0009847">
    <property type="term" value="P:spore germination"/>
    <property type="evidence" value="ECO:0007669"/>
    <property type="project" value="InterPro"/>
</dbReference>
<protein>
    <submittedName>
        <fullName evidence="5">Spore germination protein</fullName>
    </submittedName>
</protein>
<dbReference type="Pfam" id="PF03323">
    <property type="entry name" value="GerA"/>
    <property type="match status" value="1"/>
</dbReference>
<evidence type="ECO:0000256" key="3">
    <source>
        <dbReference type="SAM" id="MobiDB-lite"/>
    </source>
</evidence>
<feature type="transmembrane region" description="Helical" evidence="4">
    <location>
        <begin position="404"/>
        <end position="425"/>
    </location>
</feature>
<dbReference type="AlphaFoldDB" id="A0A9W5Y1H2"/>
<feature type="transmembrane region" description="Helical" evidence="4">
    <location>
        <begin position="275"/>
        <end position="296"/>
    </location>
</feature>
<evidence type="ECO:0000256" key="1">
    <source>
        <dbReference type="ARBA" id="ARBA00005278"/>
    </source>
</evidence>
<dbReference type="RefSeq" id="WP_261851941.1">
    <property type="nucleotide sequence ID" value="NZ_BQXY01000002.1"/>
</dbReference>
<feature type="region of interest" description="Disordered" evidence="3">
    <location>
        <begin position="502"/>
        <end position="537"/>
    </location>
</feature>
<keyword evidence="2 4" id="KW-0472">Membrane</keyword>